<evidence type="ECO:0000256" key="2">
    <source>
        <dbReference type="ARBA" id="ARBA00022679"/>
    </source>
</evidence>
<dbReference type="EMBL" id="BMQN01000003">
    <property type="protein sequence ID" value="GGR93449.1"/>
    <property type="molecule type" value="Genomic_DNA"/>
</dbReference>
<keyword evidence="3" id="KW-0949">S-adenosyl-L-methionine</keyword>
<keyword evidence="6" id="KW-1185">Reference proteome</keyword>
<proteinExistence type="predicted"/>
<dbReference type="Proteomes" id="UP000644548">
    <property type="component" value="Unassembled WGS sequence"/>
</dbReference>
<name>A0ABQ2S366_9DEIO</name>
<sequence length="235" mass="25880">MTVPGAPADFTRRAVDLPEFMDDPACDLATLRRTYRQFGRLNALIAGWRRVYVRDLRPRLLQAPLTLLDIGCGGGDVPRQLARWARRDGLDLTVTAIDADPRAIAFASAQPGPPNVTYRQALSSDLVREGHTFGAVTSNHLLHHLTAAELSGLLRDCEHLGRVVVHSDLVRSAAAYRLFSLAAHAFPGTFIRADGLRSIRRSFTPAELQAAAPPGWTVRPLFPFRQLLTWEAGRA</sequence>
<keyword evidence="1" id="KW-0489">Methyltransferase</keyword>
<accession>A0ABQ2S366</accession>
<dbReference type="Pfam" id="PF13649">
    <property type="entry name" value="Methyltransf_25"/>
    <property type="match status" value="1"/>
</dbReference>
<dbReference type="PANTHER" id="PTHR43464">
    <property type="entry name" value="METHYLTRANSFERASE"/>
    <property type="match status" value="1"/>
</dbReference>
<dbReference type="InterPro" id="IPR029063">
    <property type="entry name" value="SAM-dependent_MTases_sf"/>
</dbReference>
<comment type="caution">
    <text evidence="5">The sequence shown here is derived from an EMBL/GenBank/DDBJ whole genome shotgun (WGS) entry which is preliminary data.</text>
</comment>
<dbReference type="RefSeq" id="WP_189073070.1">
    <property type="nucleotide sequence ID" value="NZ_BMQN01000003.1"/>
</dbReference>
<protein>
    <recommendedName>
        <fullName evidence="4">Methyltransferase domain-containing protein</fullName>
    </recommendedName>
</protein>
<dbReference type="PANTHER" id="PTHR43464:SF19">
    <property type="entry name" value="UBIQUINONE BIOSYNTHESIS O-METHYLTRANSFERASE, MITOCHONDRIAL"/>
    <property type="match status" value="1"/>
</dbReference>
<evidence type="ECO:0000256" key="1">
    <source>
        <dbReference type="ARBA" id="ARBA00022603"/>
    </source>
</evidence>
<evidence type="ECO:0000313" key="6">
    <source>
        <dbReference type="Proteomes" id="UP000644548"/>
    </source>
</evidence>
<dbReference type="SUPFAM" id="SSF53335">
    <property type="entry name" value="S-adenosyl-L-methionine-dependent methyltransferases"/>
    <property type="match status" value="1"/>
</dbReference>
<keyword evidence="2" id="KW-0808">Transferase</keyword>
<evidence type="ECO:0000256" key="3">
    <source>
        <dbReference type="ARBA" id="ARBA00022691"/>
    </source>
</evidence>
<dbReference type="NCBIfam" id="NF004851">
    <property type="entry name" value="PRK06202.1"/>
    <property type="match status" value="1"/>
</dbReference>
<dbReference type="Gene3D" id="3.40.50.150">
    <property type="entry name" value="Vaccinia Virus protein VP39"/>
    <property type="match status" value="1"/>
</dbReference>
<feature type="domain" description="Methyltransferase" evidence="4">
    <location>
        <begin position="68"/>
        <end position="158"/>
    </location>
</feature>
<reference evidence="6" key="1">
    <citation type="journal article" date="2019" name="Int. J. Syst. Evol. Microbiol.">
        <title>The Global Catalogue of Microorganisms (GCM) 10K type strain sequencing project: providing services to taxonomists for standard genome sequencing and annotation.</title>
        <authorList>
            <consortium name="The Broad Institute Genomics Platform"/>
            <consortium name="The Broad Institute Genome Sequencing Center for Infectious Disease"/>
            <person name="Wu L."/>
            <person name="Ma J."/>
        </authorList>
    </citation>
    <scope>NUCLEOTIDE SEQUENCE [LARGE SCALE GENOMIC DNA]</scope>
    <source>
        <strain evidence="6">JCM 31405</strain>
    </source>
</reference>
<gene>
    <name evidence="5" type="ORF">GCM10008960_20540</name>
</gene>
<organism evidence="5 6">
    <name type="scientific">Deinococcus sedimenti</name>
    <dbReference type="NCBI Taxonomy" id="1867090"/>
    <lineage>
        <taxon>Bacteria</taxon>
        <taxon>Thermotogati</taxon>
        <taxon>Deinococcota</taxon>
        <taxon>Deinococci</taxon>
        <taxon>Deinococcales</taxon>
        <taxon>Deinococcaceae</taxon>
        <taxon>Deinococcus</taxon>
    </lineage>
</organism>
<evidence type="ECO:0000313" key="5">
    <source>
        <dbReference type="EMBL" id="GGR93449.1"/>
    </source>
</evidence>
<dbReference type="InterPro" id="IPR041698">
    <property type="entry name" value="Methyltransf_25"/>
</dbReference>
<evidence type="ECO:0000259" key="4">
    <source>
        <dbReference type="Pfam" id="PF13649"/>
    </source>
</evidence>
<dbReference type="CDD" id="cd02440">
    <property type="entry name" value="AdoMet_MTases"/>
    <property type="match status" value="1"/>
</dbReference>